<proteinExistence type="predicted"/>
<feature type="region of interest" description="Disordered" evidence="1">
    <location>
        <begin position="707"/>
        <end position="810"/>
    </location>
</feature>
<dbReference type="InterPro" id="IPR040976">
    <property type="entry name" value="Pkinase_fungal"/>
</dbReference>
<accession>A0A371DBG1</accession>
<evidence type="ECO:0000313" key="4">
    <source>
        <dbReference type="Proteomes" id="UP000256964"/>
    </source>
</evidence>
<dbReference type="Proteomes" id="UP000256964">
    <property type="component" value="Unassembled WGS sequence"/>
</dbReference>
<dbReference type="AlphaFoldDB" id="A0A371DBG1"/>
<dbReference type="Pfam" id="PF17667">
    <property type="entry name" value="Pkinase_fungal"/>
    <property type="match status" value="1"/>
</dbReference>
<dbReference type="Gene3D" id="1.10.510.10">
    <property type="entry name" value="Transferase(Phosphotransferase) domain 1"/>
    <property type="match status" value="1"/>
</dbReference>
<protein>
    <recommendedName>
        <fullName evidence="2">Fungal-type protein kinase domain-containing protein</fullName>
    </recommendedName>
</protein>
<sequence>MPPAQTSSSCVYNVPMALDLASFRTKGLDPALGKSRNRAYFRDTKDSILGSVSPTKFIEDFLPYSSMDTSSFRSSTDAFNRVPVRGRTSSDIYEPLIIALNTRTKYRSRCPGFVFDTPYTAPPRPRGVKLPHVCCYTAENMALVKANPGVELGYAELFIQVSPNPSRDFFVDPPSDVDEASRRSHDFLARPADWELRQKLHDSLSRHISHAVEIFARQHRLFVFTISMFGSRARFLRWDRAGCVVSESFDIREQPHLLCEMLWRFATASNMERGHDPTVEWALAEEQVFMEAIKRHILSQVGPGEDADEMIKLHYHPGHVVAIHVLHHRFTATAENARRFLVSRPVVTPLVMVGRGTRGYWAVDATTKAVVFLKDTWRHSPLPEVEGETLRRLNDLGVRNIPSLVWHGDIPSVLPEVARKLTRNDLQSTLSDQFVSVPGICQVDGEVIRTSKRYHYRLVLGTVGSPLKTVRGAKELLHATYDPLTAMRDALAKDSRLHRDISVANIILVQEADRDVRRGYLIDWDASCRVDDAGDALEEGRAGTWQFMSIRMLDATQAYSKQTFQDDMESLLYVVLYCALLWQPHNFSEQELTSTVSAFFDESYMHTLGVMKGGAAKFANARRRQYTLLLVFKSSSFQDWLLTVQNYHSPLPMHGNKYQGKWSDPDQLDAYWSSFLQTHTLEPDNRVEHTLDMFDHYGILSSSTVFSLPRSPASGPSTRKRQTRAGRGEPEPGLALEGPTAKRVRSRAQPSSVLEAASSDSPASSGPRRSKRISKQEKTKQSAVSQKLATVPAARSKGKGKRRVAGSTRT</sequence>
<dbReference type="PANTHER" id="PTHR38248:SF2">
    <property type="entry name" value="FUNK1 11"/>
    <property type="match status" value="1"/>
</dbReference>
<evidence type="ECO:0000259" key="2">
    <source>
        <dbReference type="Pfam" id="PF17667"/>
    </source>
</evidence>
<dbReference type="EMBL" id="KZ857402">
    <property type="protein sequence ID" value="RDX49875.1"/>
    <property type="molecule type" value="Genomic_DNA"/>
</dbReference>
<organism evidence="3 4">
    <name type="scientific">Lentinus brumalis</name>
    <dbReference type="NCBI Taxonomy" id="2498619"/>
    <lineage>
        <taxon>Eukaryota</taxon>
        <taxon>Fungi</taxon>
        <taxon>Dikarya</taxon>
        <taxon>Basidiomycota</taxon>
        <taxon>Agaricomycotina</taxon>
        <taxon>Agaricomycetes</taxon>
        <taxon>Polyporales</taxon>
        <taxon>Polyporaceae</taxon>
        <taxon>Lentinus</taxon>
    </lineage>
</organism>
<feature type="compositionally biased region" description="Low complexity" evidence="1">
    <location>
        <begin position="756"/>
        <end position="767"/>
    </location>
</feature>
<reference evidence="3 4" key="1">
    <citation type="journal article" date="2018" name="Biotechnol. Biofuels">
        <title>Integrative visual omics of the white-rot fungus Polyporus brumalis exposes the biotechnological potential of its oxidative enzymes for delignifying raw plant biomass.</title>
        <authorList>
            <person name="Miyauchi S."/>
            <person name="Rancon A."/>
            <person name="Drula E."/>
            <person name="Hage H."/>
            <person name="Chaduli D."/>
            <person name="Favel A."/>
            <person name="Grisel S."/>
            <person name="Henrissat B."/>
            <person name="Herpoel-Gimbert I."/>
            <person name="Ruiz-Duenas F.J."/>
            <person name="Chevret D."/>
            <person name="Hainaut M."/>
            <person name="Lin J."/>
            <person name="Wang M."/>
            <person name="Pangilinan J."/>
            <person name="Lipzen A."/>
            <person name="Lesage-Meessen L."/>
            <person name="Navarro D."/>
            <person name="Riley R."/>
            <person name="Grigoriev I.V."/>
            <person name="Zhou S."/>
            <person name="Raouche S."/>
            <person name="Rosso M.N."/>
        </authorList>
    </citation>
    <scope>NUCLEOTIDE SEQUENCE [LARGE SCALE GENOMIC DNA]</scope>
    <source>
        <strain evidence="3 4">BRFM 1820</strain>
    </source>
</reference>
<feature type="domain" description="Fungal-type protein kinase" evidence="2">
    <location>
        <begin position="198"/>
        <end position="577"/>
    </location>
</feature>
<dbReference type="OrthoDB" id="3265188at2759"/>
<evidence type="ECO:0000313" key="3">
    <source>
        <dbReference type="EMBL" id="RDX49875.1"/>
    </source>
</evidence>
<name>A0A371DBG1_9APHY</name>
<dbReference type="InterPro" id="IPR011009">
    <property type="entry name" value="Kinase-like_dom_sf"/>
</dbReference>
<keyword evidence="4" id="KW-1185">Reference proteome</keyword>
<dbReference type="PANTHER" id="PTHR38248">
    <property type="entry name" value="FUNK1 6"/>
    <property type="match status" value="1"/>
</dbReference>
<dbReference type="SUPFAM" id="SSF56112">
    <property type="entry name" value="Protein kinase-like (PK-like)"/>
    <property type="match status" value="1"/>
</dbReference>
<evidence type="ECO:0000256" key="1">
    <source>
        <dbReference type="SAM" id="MobiDB-lite"/>
    </source>
</evidence>
<gene>
    <name evidence="3" type="ORF">OH76DRAFT_1349958</name>
</gene>